<proteinExistence type="predicted"/>
<sequence>MKNKLLKIPVALGLALALSACGGPAEPEQTLEERVMARWQHMIERDFEAAWEYYTPGFQQTTPREDFADDMGRRPIRWQSSNLIRSECEKESCSVWVEVEYQPVGAPGPLREMRPVRINEERWLQIEGQWWFSPT</sequence>
<accession>A0A845UT29</accession>
<dbReference type="EMBL" id="JAAGSC010000034">
    <property type="protein sequence ID" value="NDY94973.1"/>
    <property type="molecule type" value="Genomic_DNA"/>
</dbReference>
<evidence type="ECO:0008006" key="4">
    <source>
        <dbReference type="Google" id="ProtNLM"/>
    </source>
</evidence>
<evidence type="ECO:0000313" key="3">
    <source>
        <dbReference type="Proteomes" id="UP000484885"/>
    </source>
</evidence>
<feature type="signal peptide" evidence="1">
    <location>
        <begin position="1"/>
        <end position="22"/>
    </location>
</feature>
<comment type="caution">
    <text evidence="2">The sequence shown here is derived from an EMBL/GenBank/DDBJ whole genome shotgun (WGS) entry which is preliminary data.</text>
</comment>
<protein>
    <recommendedName>
        <fullName evidence="4">Nuclear transport factor 2 family protein</fullName>
    </recommendedName>
</protein>
<reference evidence="2 3" key="1">
    <citation type="submission" date="2020-02" db="EMBL/GenBank/DDBJ databases">
        <authorList>
            <person name="Zhang X.-Y."/>
        </authorList>
    </citation>
    <scope>NUCLEOTIDE SEQUENCE [LARGE SCALE GENOMIC DNA]</scope>
    <source>
        <strain evidence="2 3">C33</strain>
    </source>
</reference>
<feature type="chain" id="PRO_5033037781" description="Nuclear transport factor 2 family protein" evidence="1">
    <location>
        <begin position="23"/>
        <end position="135"/>
    </location>
</feature>
<dbReference type="Proteomes" id="UP000484885">
    <property type="component" value="Unassembled WGS sequence"/>
</dbReference>
<evidence type="ECO:0000256" key="1">
    <source>
        <dbReference type="SAM" id="SignalP"/>
    </source>
</evidence>
<organism evidence="2 3">
    <name type="scientific">Wenzhouxiangella limi</name>
    <dbReference type="NCBI Taxonomy" id="2707351"/>
    <lineage>
        <taxon>Bacteria</taxon>
        <taxon>Pseudomonadati</taxon>
        <taxon>Pseudomonadota</taxon>
        <taxon>Gammaproteobacteria</taxon>
        <taxon>Chromatiales</taxon>
        <taxon>Wenzhouxiangellaceae</taxon>
        <taxon>Wenzhouxiangella</taxon>
    </lineage>
</organism>
<name>A0A845UT29_9GAMM</name>
<dbReference type="AlphaFoldDB" id="A0A845UT29"/>
<keyword evidence="1" id="KW-0732">Signal</keyword>
<dbReference type="RefSeq" id="WP_164210385.1">
    <property type="nucleotide sequence ID" value="NZ_JAAGSC010000034.1"/>
</dbReference>
<keyword evidence="3" id="KW-1185">Reference proteome</keyword>
<evidence type="ECO:0000313" key="2">
    <source>
        <dbReference type="EMBL" id="NDY94973.1"/>
    </source>
</evidence>
<gene>
    <name evidence="2" type="ORF">G3I74_04440</name>
</gene>
<dbReference type="PROSITE" id="PS51257">
    <property type="entry name" value="PROKAR_LIPOPROTEIN"/>
    <property type="match status" value="1"/>
</dbReference>